<evidence type="ECO:0008006" key="5">
    <source>
        <dbReference type="Google" id="ProtNLM"/>
    </source>
</evidence>
<evidence type="ECO:0000313" key="4">
    <source>
        <dbReference type="Proteomes" id="UP001501508"/>
    </source>
</evidence>
<keyword evidence="2" id="KW-0472">Membrane</keyword>
<keyword evidence="1" id="KW-0175">Coiled coil</keyword>
<name>A0ABP8LS54_9BACT</name>
<comment type="caution">
    <text evidence="3">The sequence shown here is derived from an EMBL/GenBank/DDBJ whole genome shotgun (WGS) entry which is preliminary data.</text>
</comment>
<feature type="coiled-coil region" evidence="1">
    <location>
        <begin position="48"/>
        <end position="145"/>
    </location>
</feature>
<evidence type="ECO:0000313" key="3">
    <source>
        <dbReference type="EMBL" id="GAA4435424.1"/>
    </source>
</evidence>
<keyword evidence="4" id="KW-1185">Reference proteome</keyword>
<dbReference type="RefSeq" id="WP_345027258.1">
    <property type="nucleotide sequence ID" value="NZ_BAABEY010000012.1"/>
</dbReference>
<accession>A0ABP8LS54</accession>
<dbReference type="EMBL" id="BAABEY010000012">
    <property type="protein sequence ID" value="GAA4435424.1"/>
    <property type="molecule type" value="Genomic_DNA"/>
</dbReference>
<evidence type="ECO:0000256" key="2">
    <source>
        <dbReference type="SAM" id="Phobius"/>
    </source>
</evidence>
<reference evidence="4" key="1">
    <citation type="journal article" date="2019" name="Int. J. Syst. Evol. Microbiol.">
        <title>The Global Catalogue of Microorganisms (GCM) 10K type strain sequencing project: providing services to taxonomists for standard genome sequencing and annotation.</title>
        <authorList>
            <consortium name="The Broad Institute Genomics Platform"/>
            <consortium name="The Broad Institute Genome Sequencing Center for Infectious Disease"/>
            <person name="Wu L."/>
            <person name="Ma J."/>
        </authorList>
    </citation>
    <scope>NUCLEOTIDE SEQUENCE [LARGE SCALE GENOMIC DNA]</scope>
    <source>
        <strain evidence="4">JCM 31920</strain>
    </source>
</reference>
<protein>
    <recommendedName>
        <fullName evidence="5">Chromosome segregation protein SMC</fullName>
    </recommendedName>
</protein>
<dbReference type="Proteomes" id="UP001501508">
    <property type="component" value="Unassembled WGS sequence"/>
</dbReference>
<sequence>MEKKSNSGILAALVIMTILAGVFAYLYYQEKQLSGKQTQDIQAKVTELAGMEMKLDSISRKLDEKIAEVEGLGGDLAELTKMKQQLEADRASLRKGNANLGGKIKEYETFLKQKDEEIAQLRQENQQLLSEKEELTTANQTLTQERATVRDSLSGALAKTEELAGKVHIASALKARNVKTYAVSSKGKVREGEKVKSKRVDKIRVDFMLEKNPLSETGTKLVYLRILDPNGATISDTGTGSGTFQYNGETHQYTYSKEVDYTNNNQDVSILYDRSGDFTSGNYAVQLFCEGFLIGEGTFSVR</sequence>
<proteinExistence type="predicted"/>
<evidence type="ECO:0000256" key="1">
    <source>
        <dbReference type="SAM" id="Coils"/>
    </source>
</evidence>
<organism evidence="3 4">
    <name type="scientific">Ravibacter arvi</name>
    <dbReference type="NCBI Taxonomy" id="2051041"/>
    <lineage>
        <taxon>Bacteria</taxon>
        <taxon>Pseudomonadati</taxon>
        <taxon>Bacteroidota</taxon>
        <taxon>Cytophagia</taxon>
        <taxon>Cytophagales</taxon>
        <taxon>Spirosomataceae</taxon>
        <taxon>Ravibacter</taxon>
    </lineage>
</organism>
<gene>
    <name evidence="3" type="ORF">GCM10023091_11820</name>
</gene>
<keyword evidence="2" id="KW-1133">Transmembrane helix</keyword>
<keyword evidence="2" id="KW-0812">Transmembrane</keyword>
<feature type="transmembrane region" description="Helical" evidence="2">
    <location>
        <begin position="7"/>
        <end position="28"/>
    </location>
</feature>